<sequence length="538" mass="60370">MLNSHCIPTTEGQAKKAGAPRLVVDSVKDRSLIKMAGNAMSLPCDQADMQALAASCLLLEVDKPSEGWPLLTDWLRTAGDVWCLGYEAHRAPIEVRPLENVLGLEMKPASLVPTKGVGRATVILFGICYTYCKMRDMEDPELKDFKRFLMSVKVVQYVLMPACPAAVINYRRIQVTEQQSEKQKMNLLQKCLIFTHRATELTLEVGVCELAWKMIEKHLHKHRFSDSAFCSATLSNAQWLVGAAPSSGCNAVWHQILSVTEAKQVLFMRRVLFLHDRAVRRGGRAASVRLSIAERMCVMQHILHEMSLAADHNGEGIFEPGTTDKVAKRAVDGDYNNELQELLTLKDSNFQPHCLQMWTENVCKKAPPPEVSFQAVDDEISKLDKDARESAFRQDVLKLTRDCAQLGMLYKSMVNHEKAVRIQKVTHLKQQNTIGANFIRRFMSLNMKHVAGRLGELEAATDEFVNSVSKLDKFAGLLVWLDFTKFGRLSNTDLNETLELLQLALSRIPDRAAAFVICPHLISEKVAVQGNLRGELRT</sequence>
<accession>A0A9P1CRM0</accession>
<proteinExistence type="predicted"/>
<organism evidence="1">
    <name type="scientific">Cladocopium goreaui</name>
    <dbReference type="NCBI Taxonomy" id="2562237"/>
    <lineage>
        <taxon>Eukaryota</taxon>
        <taxon>Sar</taxon>
        <taxon>Alveolata</taxon>
        <taxon>Dinophyceae</taxon>
        <taxon>Suessiales</taxon>
        <taxon>Symbiodiniaceae</taxon>
        <taxon>Cladocopium</taxon>
    </lineage>
</organism>
<keyword evidence="3" id="KW-1185">Reference proteome</keyword>
<dbReference type="EMBL" id="CAMXCT020002110">
    <property type="protein sequence ID" value="CAL1149068.1"/>
    <property type="molecule type" value="Genomic_DNA"/>
</dbReference>
<name>A0A9P1CRM0_9DINO</name>
<evidence type="ECO:0000313" key="1">
    <source>
        <dbReference type="EMBL" id="CAI3995693.1"/>
    </source>
</evidence>
<protein>
    <submittedName>
        <fullName evidence="2">Sodium/hydrogen exchanger 3</fullName>
    </submittedName>
</protein>
<dbReference type="EMBL" id="CAMXCT030002110">
    <property type="protein sequence ID" value="CAL4783005.1"/>
    <property type="molecule type" value="Genomic_DNA"/>
</dbReference>
<dbReference type="Proteomes" id="UP001152797">
    <property type="component" value="Unassembled WGS sequence"/>
</dbReference>
<feature type="non-terminal residue" evidence="1">
    <location>
        <position position="538"/>
    </location>
</feature>
<reference evidence="1" key="1">
    <citation type="submission" date="2022-10" db="EMBL/GenBank/DDBJ databases">
        <authorList>
            <person name="Chen Y."/>
            <person name="Dougan E. K."/>
            <person name="Chan C."/>
            <person name="Rhodes N."/>
            <person name="Thang M."/>
        </authorList>
    </citation>
    <scope>NUCLEOTIDE SEQUENCE</scope>
</reference>
<dbReference type="AlphaFoldDB" id="A0A9P1CRM0"/>
<comment type="caution">
    <text evidence="1">The sequence shown here is derived from an EMBL/GenBank/DDBJ whole genome shotgun (WGS) entry which is preliminary data.</text>
</comment>
<evidence type="ECO:0000313" key="3">
    <source>
        <dbReference type="Proteomes" id="UP001152797"/>
    </source>
</evidence>
<reference evidence="2 3" key="2">
    <citation type="submission" date="2024-05" db="EMBL/GenBank/DDBJ databases">
        <authorList>
            <person name="Chen Y."/>
            <person name="Shah S."/>
            <person name="Dougan E. K."/>
            <person name="Thang M."/>
            <person name="Chan C."/>
        </authorList>
    </citation>
    <scope>NUCLEOTIDE SEQUENCE [LARGE SCALE GENOMIC DNA]</scope>
</reference>
<gene>
    <name evidence="1" type="ORF">C1SCF055_LOCUS22222</name>
</gene>
<dbReference type="EMBL" id="CAMXCT010002110">
    <property type="protein sequence ID" value="CAI3995693.1"/>
    <property type="molecule type" value="Genomic_DNA"/>
</dbReference>
<dbReference type="OrthoDB" id="427000at2759"/>
<evidence type="ECO:0000313" key="2">
    <source>
        <dbReference type="EMBL" id="CAL4783005.1"/>
    </source>
</evidence>